<keyword evidence="10" id="KW-0464">Manganese</keyword>
<comment type="subcellular location">
    <subcellularLocation>
        <location evidence="1 10">Golgi apparatus membrane</location>
        <topology evidence="1 10">Single-pass type II membrane protein</topology>
    </subcellularLocation>
</comment>
<name>A0ABP1S253_9HEXA</name>
<reference evidence="12 13" key="1">
    <citation type="submission" date="2024-08" db="EMBL/GenBank/DDBJ databases">
        <authorList>
            <person name="Cucini C."/>
            <person name="Frati F."/>
        </authorList>
    </citation>
    <scope>NUCLEOTIDE SEQUENCE [LARGE SCALE GENOMIC DNA]</scope>
</reference>
<accession>A0ABP1S253</accession>
<keyword evidence="5" id="KW-0735">Signal-anchor</keyword>
<comment type="similarity">
    <text evidence="2 10">Belongs to the glycosyltransferase 2 family. GalNAc-T subfamily.</text>
</comment>
<evidence type="ECO:0000256" key="9">
    <source>
        <dbReference type="ARBA" id="ARBA00023157"/>
    </source>
</evidence>
<feature type="domain" description="Ricin B lectin" evidence="11">
    <location>
        <begin position="468"/>
        <end position="604"/>
    </location>
</feature>
<dbReference type="SUPFAM" id="SSF53448">
    <property type="entry name" value="Nucleotide-diphospho-sugar transferases"/>
    <property type="match status" value="1"/>
</dbReference>
<evidence type="ECO:0000256" key="2">
    <source>
        <dbReference type="ARBA" id="ARBA00005680"/>
    </source>
</evidence>
<dbReference type="Gene3D" id="3.90.550.10">
    <property type="entry name" value="Spore Coat Polysaccharide Biosynthesis Protein SpsA, Chain A"/>
    <property type="match status" value="1"/>
</dbReference>
<evidence type="ECO:0000256" key="10">
    <source>
        <dbReference type="RuleBase" id="RU361242"/>
    </source>
</evidence>
<dbReference type="SUPFAM" id="SSF50370">
    <property type="entry name" value="Ricin B-like lectins"/>
    <property type="match status" value="1"/>
</dbReference>
<dbReference type="InterPro" id="IPR001173">
    <property type="entry name" value="Glyco_trans_2-like"/>
</dbReference>
<evidence type="ECO:0000259" key="11">
    <source>
        <dbReference type="SMART" id="SM00458"/>
    </source>
</evidence>
<dbReference type="PROSITE" id="PS50231">
    <property type="entry name" value="RICIN_B_LECTIN"/>
    <property type="match status" value="1"/>
</dbReference>
<dbReference type="CDD" id="cd02510">
    <property type="entry name" value="pp-GalNAc-T"/>
    <property type="match status" value="1"/>
</dbReference>
<evidence type="ECO:0000313" key="13">
    <source>
        <dbReference type="Proteomes" id="UP001642540"/>
    </source>
</evidence>
<gene>
    <name evidence="12" type="ORF">ODALV1_LOCUS28581</name>
</gene>
<evidence type="ECO:0000256" key="5">
    <source>
        <dbReference type="ARBA" id="ARBA00022968"/>
    </source>
</evidence>
<proteinExistence type="inferred from homology"/>
<evidence type="ECO:0000256" key="4">
    <source>
        <dbReference type="ARBA" id="ARBA00022734"/>
    </source>
</evidence>
<sequence>MKMLVRLRKRFVYLLACLGIGLLCTYRIYNVQKDFPDYDSSYLDNALKSAKNARDIHVVIGYYQGNNLPWVHNENITEEILNQNMYSPDPSAGKMGEAVIIPPFESPKMSKLFQINRFNLMASDRIPLNRSLPDVRRKECKGRTYQVTQLPTTSVIIVFHNEAWSTLMRTVYSVINRSPRSVLTEIILVDDASQRLFLKESLEAQISQLHVPVKVIRTPERIGLIQARLLGAKQARGQVLTFLDAHCECTEGWLEPLLDTIRENRQSIVSPVIDIINDETFQYVRSFELHQGGFNWALHFRWFSLPLDIISQRQNDPTQPFKTPVIAGGLFSIDKDFFYKLGAYDEQMKIWGGENHELSFRGWMCGAQLLIAPCSHVGHLFRKSSPYTFPGGVGDTLNSNLARVAMVWMDEWKDFFFKIHPEVAVYAHNQSIEDRLTLRHKKLNCKSFKWYLENIWPSHFMPFDDRFFGKVRNIKSQKCLQSPQTKTFGQPYGVATVSDCIIEMYSPQLFILTPDGYLKTDDSVCLDAPEFKDSVSDVRIMACNTLQRQRWSYEKKTERLIHTASGKCLDLPSKKKLPVSPVGGIALELRACDDKSKSQTWALEDIKWR</sequence>
<comment type="caution">
    <text evidence="12">The sequence shown here is derived from an EMBL/GenBank/DDBJ whole genome shotgun (WGS) entry which is preliminary data.</text>
</comment>
<dbReference type="InterPro" id="IPR029044">
    <property type="entry name" value="Nucleotide-diphossugar_trans"/>
</dbReference>
<comment type="cofactor">
    <cofactor evidence="10">
        <name>Mn(2+)</name>
        <dbReference type="ChEBI" id="CHEBI:29035"/>
    </cofactor>
</comment>
<keyword evidence="13" id="KW-1185">Reference proteome</keyword>
<organism evidence="12 13">
    <name type="scientific">Orchesella dallaii</name>
    <dbReference type="NCBI Taxonomy" id="48710"/>
    <lineage>
        <taxon>Eukaryota</taxon>
        <taxon>Metazoa</taxon>
        <taxon>Ecdysozoa</taxon>
        <taxon>Arthropoda</taxon>
        <taxon>Hexapoda</taxon>
        <taxon>Collembola</taxon>
        <taxon>Entomobryomorpha</taxon>
        <taxon>Entomobryoidea</taxon>
        <taxon>Orchesellidae</taxon>
        <taxon>Orchesellinae</taxon>
        <taxon>Orchesella</taxon>
    </lineage>
</organism>
<evidence type="ECO:0000313" key="12">
    <source>
        <dbReference type="EMBL" id="CAL8141125.1"/>
    </source>
</evidence>
<dbReference type="Proteomes" id="UP001642540">
    <property type="component" value="Unassembled WGS sequence"/>
</dbReference>
<keyword evidence="10" id="KW-0808">Transferase</keyword>
<dbReference type="PANTHER" id="PTHR11675">
    <property type="entry name" value="N-ACETYLGALACTOSAMINYLTRANSFERASE"/>
    <property type="match status" value="1"/>
</dbReference>
<feature type="transmembrane region" description="Helical" evidence="10">
    <location>
        <begin position="12"/>
        <end position="29"/>
    </location>
</feature>
<dbReference type="EC" id="2.4.1.-" evidence="10"/>
<keyword evidence="9 10" id="KW-1015">Disulfide bond</keyword>
<evidence type="ECO:0000256" key="8">
    <source>
        <dbReference type="ARBA" id="ARBA00023136"/>
    </source>
</evidence>
<keyword evidence="4 10" id="KW-0430">Lectin</keyword>
<evidence type="ECO:0000256" key="7">
    <source>
        <dbReference type="ARBA" id="ARBA00023034"/>
    </source>
</evidence>
<dbReference type="InterPro" id="IPR045885">
    <property type="entry name" value="GalNAc-T"/>
</dbReference>
<protein>
    <recommendedName>
        <fullName evidence="10">Polypeptide N-acetylgalactosaminyltransferase</fullName>
        <ecNumber evidence="10">2.4.1.-</ecNumber>
    </recommendedName>
    <alternativeName>
        <fullName evidence="10">Protein-UDP acetylgalactosaminyltransferase</fullName>
    </alternativeName>
</protein>
<dbReference type="Pfam" id="PF00652">
    <property type="entry name" value="Ricin_B_lectin"/>
    <property type="match status" value="1"/>
</dbReference>
<evidence type="ECO:0000256" key="1">
    <source>
        <dbReference type="ARBA" id="ARBA00004323"/>
    </source>
</evidence>
<comment type="pathway">
    <text evidence="10">Protein modification; protein glycosylation.</text>
</comment>
<keyword evidence="8 10" id="KW-0472">Membrane</keyword>
<evidence type="ECO:0000256" key="6">
    <source>
        <dbReference type="ARBA" id="ARBA00022989"/>
    </source>
</evidence>
<keyword evidence="3 10" id="KW-0812">Transmembrane</keyword>
<dbReference type="InterPro" id="IPR035992">
    <property type="entry name" value="Ricin_B-like_lectins"/>
</dbReference>
<dbReference type="PANTHER" id="PTHR11675:SF118">
    <property type="entry name" value="POLYPEPTIDE N-ACETYLGALACTOSAMINYLTRANSFERASE 3"/>
    <property type="match status" value="1"/>
</dbReference>
<dbReference type="InterPro" id="IPR000772">
    <property type="entry name" value="Ricin_B_lectin"/>
</dbReference>
<keyword evidence="10" id="KW-0328">Glycosyltransferase</keyword>
<evidence type="ECO:0000256" key="3">
    <source>
        <dbReference type="ARBA" id="ARBA00022692"/>
    </source>
</evidence>
<dbReference type="Gene3D" id="2.80.10.50">
    <property type="match status" value="1"/>
</dbReference>
<dbReference type="SMART" id="SM00458">
    <property type="entry name" value="RICIN"/>
    <property type="match status" value="1"/>
</dbReference>
<dbReference type="Pfam" id="PF00535">
    <property type="entry name" value="Glycos_transf_2"/>
    <property type="match status" value="1"/>
</dbReference>
<keyword evidence="6 10" id="KW-1133">Transmembrane helix</keyword>
<keyword evidence="7 10" id="KW-0333">Golgi apparatus</keyword>
<dbReference type="EMBL" id="CAXLJM020000146">
    <property type="protein sequence ID" value="CAL8141125.1"/>
    <property type="molecule type" value="Genomic_DNA"/>
</dbReference>